<dbReference type="EMBL" id="BQNB010014305">
    <property type="protein sequence ID" value="GJT26588.1"/>
    <property type="molecule type" value="Genomic_DNA"/>
</dbReference>
<reference evidence="1" key="1">
    <citation type="journal article" date="2022" name="Int. J. Mol. Sci.">
        <title>Draft Genome of Tanacetum Coccineum: Genomic Comparison of Closely Related Tanacetum-Family Plants.</title>
        <authorList>
            <person name="Yamashiro T."/>
            <person name="Shiraishi A."/>
            <person name="Nakayama K."/>
            <person name="Satake H."/>
        </authorList>
    </citation>
    <scope>NUCLEOTIDE SEQUENCE</scope>
</reference>
<gene>
    <name evidence="1" type="ORF">Tco_0906863</name>
</gene>
<keyword evidence="2" id="KW-1185">Reference proteome</keyword>
<accession>A0ABQ5CIL5</accession>
<proteinExistence type="predicted"/>
<organism evidence="1 2">
    <name type="scientific">Tanacetum coccineum</name>
    <dbReference type="NCBI Taxonomy" id="301880"/>
    <lineage>
        <taxon>Eukaryota</taxon>
        <taxon>Viridiplantae</taxon>
        <taxon>Streptophyta</taxon>
        <taxon>Embryophyta</taxon>
        <taxon>Tracheophyta</taxon>
        <taxon>Spermatophyta</taxon>
        <taxon>Magnoliopsida</taxon>
        <taxon>eudicotyledons</taxon>
        <taxon>Gunneridae</taxon>
        <taxon>Pentapetalae</taxon>
        <taxon>asterids</taxon>
        <taxon>campanulids</taxon>
        <taxon>Asterales</taxon>
        <taxon>Asteraceae</taxon>
        <taxon>Asteroideae</taxon>
        <taxon>Anthemideae</taxon>
        <taxon>Anthemidinae</taxon>
        <taxon>Tanacetum</taxon>
    </lineage>
</organism>
<protein>
    <submittedName>
        <fullName evidence="1">Uncharacterized protein</fullName>
    </submittedName>
</protein>
<evidence type="ECO:0000313" key="2">
    <source>
        <dbReference type="Proteomes" id="UP001151760"/>
    </source>
</evidence>
<sequence>MDIRNQFTLVLNAKLKTKRKGKFDYTTKLKQQFPRRLNVAQAYHRWDWEGRSMLEIYHCENKSMFHLNGPAEGTGSTWIGACLRRMEKTLKTLKRHEGTISVLRLLPLDNYIVFPLKFPL</sequence>
<comment type="caution">
    <text evidence="1">The sequence shown here is derived from an EMBL/GenBank/DDBJ whole genome shotgun (WGS) entry which is preliminary data.</text>
</comment>
<name>A0ABQ5CIL5_9ASTR</name>
<evidence type="ECO:0000313" key="1">
    <source>
        <dbReference type="EMBL" id="GJT26588.1"/>
    </source>
</evidence>
<dbReference type="Proteomes" id="UP001151760">
    <property type="component" value="Unassembled WGS sequence"/>
</dbReference>
<reference evidence="1" key="2">
    <citation type="submission" date="2022-01" db="EMBL/GenBank/DDBJ databases">
        <authorList>
            <person name="Yamashiro T."/>
            <person name="Shiraishi A."/>
            <person name="Satake H."/>
            <person name="Nakayama K."/>
        </authorList>
    </citation>
    <scope>NUCLEOTIDE SEQUENCE</scope>
</reference>